<reference evidence="3" key="2">
    <citation type="journal article" date="2021" name="PeerJ">
        <title>Extensive microbial diversity within the chicken gut microbiome revealed by metagenomics and culture.</title>
        <authorList>
            <person name="Gilroy R."/>
            <person name="Ravi A."/>
            <person name="Getino M."/>
            <person name="Pursley I."/>
            <person name="Horton D.L."/>
            <person name="Alikhan N.F."/>
            <person name="Baker D."/>
            <person name="Gharbi K."/>
            <person name="Hall N."/>
            <person name="Watson M."/>
            <person name="Adriaenssens E.M."/>
            <person name="Foster-Nyarko E."/>
            <person name="Jarju S."/>
            <person name="Secka A."/>
            <person name="Antonio M."/>
            <person name="Oren A."/>
            <person name="Chaudhuri R.R."/>
            <person name="La Ragione R."/>
            <person name="Hildebrand F."/>
            <person name="Pallen M.J."/>
        </authorList>
    </citation>
    <scope>NUCLEOTIDE SEQUENCE</scope>
    <source>
        <strain evidence="3">CHK176-6737</strain>
    </source>
</reference>
<dbReference type="Proteomes" id="UP000824125">
    <property type="component" value="Unassembled WGS sequence"/>
</dbReference>
<feature type="compositionally biased region" description="Polar residues" evidence="1">
    <location>
        <begin position="157"/>
        <end position="179"/>
    </location>
</feature>
<dbReference type="SUPFAM" id="SSF52058">
    <property type="entry name" value="L domain-like"/>
    <property type="match status" value="1"/>
</dbReference>
<dbReference type="InterPro" id="IPR026906">
    <property type="entry name" value="LRR_5"/>
</dbReference>
<evidence type="ECO:0000313" key="4">
    <source>
        <dbReference type="Proteomes" id="UP000824125"/>
    </source>
</evidence>
<feature type="region of interest" description="Disordered" evidence="1">
    <location>
        <begin position="112"/>
        <end position="185"/>
    </location>
</feature>
<dbReference type="EMBL" id="DVNM01000010">
    <property type="protein sequence ID" value="HIU68694.1"/>
    <property type="molecule type" value="Genomic_DNA"/>
</dbReference>
<dbReference type="Gene3D" id="3.80.10.10">
    <property type="entry name" value="Ribonuclease Inhibitor"/>
    <property type="match status" value="1"/>
</dbReference>
<reference evidence="3" key="1">
    <citation type="submission" date="2020-10" db="EMBL/GenBank/DDBJ databases">
        <authorList>
            <person name="Gilroy R."/>
        </authorList>
    </citation>
    <scope>NUCLEOTIDE SEQUENCE</scope>
    <source>
        <strain evidence="3">CHK176-6737</strain>
    </source>
</reference>
<evidence type="ECO:0000256" key="2">
    <source>
        <dbReference type="SAM" id="Phobius"/>
    </source>
</evidence>
<proteinExistence type="predicted"/>
<dbReference type="Pfam" id="PF13306">
    <property type="entry name" value="LRR_5"/>
    <property type="match status" value="1"/>
</dbReference>
<keyword evidence="2" id="KW-0472">Membrane</keyword>
<feature type="compositionally biased region" description="Polar residues" evidence="1">
    <location>
        <begin position="114"/>
        <end position="125"/>
    </location>
</feature>
<dbReference type="AlphaFoldDB" id="A0A9D1MTP3"/>
<organism evidence="3 4">
    <name type="scientific">Candidatus Scybalenecus merdavium</name>
    <dbReference type="NCBI Taxonomy" id="2840939"/>
    <lineage>
        <taxon>Bacteria</taxon>
        <taxon>Bacillati</taxon>
        <taxon>Bacillota</taxon>
        <taxon>Clostridia</taxon>
        <taxon>Eubacteriales</taxon>
        <taxon>Oscillospiraceae</taxon>
        <taxon>Oscillospiraceae incertae sedis</taxon>
        <taxon>Candidatus Scybalenecus</taxon>
    </lineage>
</organism>
<sequence length="483" mass="54008">MAKKCLHCGASMPEEANICLHCLTICNNTSANFDKQTLKHKKKKPTKKRLSILIAAIIFVQAVLSLGTVQMDQPVTPATISKVGTSNADTDTNESNPVSKFFKKVFGIKDDTQESNTSGNISSGKAATSVSNTANANTNASSMNTSGNTESHGAAPNQPSSGNQENNTTIAPTAPTSSQSEEKPVLNYGDYEYKTDTDGEIQITKYTGSDSCILIPDQINGIDVGSIESYAFKDNSTLQTVYFKDSENYHILWVNPYAFYNCKNLKKVVFPKNTDLGIQAHFALQCTSMKEIEVEHWQYRFIDGGLYYYSGGWSLSYYCEGYTASTYRIPDWCGGIAGYDCFTYNQYVKKFYLNDTSACLLYNHDYPYIEEYIADSDYYISIDGVLFKKESNATLSLYILPKAKKDTSFTFPENCRISLTPRNCNDYIETLHIPKTATFSTDTQAEHIKTFFGNLKTIYIEKGHPQTEIIKYHSNFLGKVIEY</sequence>
<name>A0A9D1MTP3_9FIRM</name>
<comment type="caution">
    <text evidence="3">The sequence shown here is derived from an EMBL/GenBank/DDBJ whole genome shotgun (WGS) entry which is preliminary data.</text>
</comment>
<keyword evidence="2" id="KW-1133">Transmembrane helix</keyword>
<feature type="transmembrane region" description="Helical" evidence="2">
    <location>
        <begin position="50"/>
        <end position="69"/>
    </location>
</feature>
<keyword evidence="2" id="KW-0812">Transmembrane</keyword>
<feature type="compositionally biased region" description="Low complexity" evidence="1">
    <location>
        <begin position="126"/>
        <end position="149"/>
    </location>
</feature>
<gene>
    <name evidence="3" type="ORF">IAD23_01895</name>
</gene>
<evidence type="ECO:0000313" key="3">
    <source>
        <dbReference type="EMBL" id="HIU68694.1"/>
    </source>
</evidence>
<accession>A0A9D1MTP3</accession>
<dbReference type="InterPro" id="IPR032675">
    <property type="entry name" value="LRR_dom_sf"/>
</dbReference>
<evidence type="ECO:0000256" key="1">
    <source>
        <dbReference type="SAM" id="MobiDB-lite"/>
    </source>
</evidence>
<protein>
    <submittedName>
        <fullName evidence="3">Leucine-rich repeat protein</fullName>
    </submittedName>
</protein>